<proteinExistence type="predicted"/>
<accession>A0A4Y2HPD6</accession>
<dbReference type="EMBL" id="BGPR01002072">
    <property type="protein sequence ID" value="GBM67254.1"/>
    <property type="molecule type" value="Genomic_DNA"/>
</dbReference>
<protein>
    <submittedName>
        <fullName evidence="1">Uncharacterized protein</fullName>
    </submittedName>
</protein>
<reference evidence="1 2" key="1">
    <citation type="journal article" date="2019" name="Sci. Rep.">
        <title>Orb-weaving spider Araneus ventricosus genome elucidates the spidroin gene catalogue.</title>
        <authorList>
            <person name="Kono N."/>
            <person name="Nakamura H."/>
            <person name="Ohtoshi R."/>
            <person name="Moran D.A.P."/>
            <person name="Shinohara A."/>
            <person name="Yoshida Y."/>
            <person name="Fujiwara M."/>
            <person name="Mori M."/>
            <person name="Tomita M."/>
            <person name="Arakawa K."/>
        </authorList>
    </citation>
    <scope>NUCLEOTIDE SEQUENCE [LARGE SCALE GENOMIC DNA]</scope>
</reference>
<evidence type="ECO:0000313" key="2">
    <source>
        <dbReference type="Proteomes" id="UP000499080"/>
    </source>
</evidence>
<dbReference type="Proteomes" id="UP000499080">
    <property type="component" value="Unassembled WGS sequence"/>
</dbReference>
<dbReference type="AlphaFoldDB" id="A0A4Y2HPD6"/>
<organism evidence="1 2">
    <name type="scientific">Araneus ventricosus</name>
    <name type="common">Orbweaver spider</name>
    <name type="synonym">Epeira ventricosa</name>
    <dbReference type="NCBI Taxonomy" id="182803"/>
    <lineage>
        <taxon>Eukaryota</taxon>
        <taxon>Metazoa</taxon>
        <taxon>Ecdysozoa</taxon>
        <taxon>Arthropoda</taxon>
        <taxon>Chelicerata</taxon>
        <taxon>Arachnida</taxon>
        <taxon>Araneae</taxon>
        <taxon>Araneomorphae</taxon>
        <taxon>Entelegynae</taxon>
        <taxon>Araneoidea</taxon>
        <taxon>Araneidae</taxon>
        <taxon>Araneus</taxon>
    </lineage>
</organism>
<name>A0A4Y2HPD6_ARAVE</name>
<dbReference type="OrthoDB" id="6428437at2759"/>
<keyword evidence="2" id="KW-1185">Reference proteome</keyword>
<gene>
    <name evidence="1" type="ORF">AVEN_213589_1</name>
</gene>
<comment type="caution">
    <text evidence="1">The sequence shown here is derived from an EMBL/GenBank/DDBJ whole genome shotgun (WGS) entry which is preliminary data.</text>
</comment>
<sequence>MYIADILSRASFSHYETKNLNDNIFQVDGIYEELGSMRNKDVLNVSESTYNRLRNETMQDVTLQVKKLILEGSSPEKEEKSLLAREYWTHRELSIQDGIIYKGDRIVLPTSMRTEMMSKFILV</sequence>
<evidence type="ECO:0000313" key="1">
    <source>
        <dbReference type="EMBL" id="GBM67254.1"/>
    </source>
</evidence>